<proteinExistence type="inferred from homology"/>
<dbReference type="EMBL" id="FOSL01000039">
    <property type="protein sequence ID" value="SFL14152.1"/>
    <property type="molecule type" value="Genomic_DNA"/>
</dbReference>
<dbReference type="InterPro" id="IPR000653">
    <property type="entry name" value="DegT/StrS_aminotransferase"/>
</dbReference>
<dbReference type="PANTHER" id="PTHR30244:SF34">
    <property type="entry name" value="DTDP-4-AMINO-4,6-DIDEOXYGALACTOSE TRANSAMINASE"/>
    <property type="match status" value="1"/>
</dbReference>
<reference evidence="5 6" key="1">
    <citation type="submission" date="2016-10" db="EMBL/GenBank/DDBJ databases">
        <authorList>
            <person name="Varghese N."/>
            <person name="Submissions S."/>
        </authorList>
    </citation>
    <scope>NUCLEOTIDE SEQUENCE [LARGE SCALE GENOMIC DNA]</scope>
    <source>
        <strain evidence="5 6">DSM 21822</strain>
    </source>
</reference>
<name>A0A1I4F848_9HYPH</name>
<dbReference type="Proteomes" id="UP000323300">
    <property type="component" value="Unassembled WGS sequence"/>
</dbReference>
<organism evidence="5 6">
    <name type="scientific">Neomesorhizobium albiziae</name>
    <dbReference type="NCBI Taxonomy" id="335020"/>
    <lineage>
        <taxon>Bacteria</taxon>
        <taxon>Pseudomonadati</taxon>
        <taxon>Pseudomonadota</taxon>
        <taxon>Alphaproteobacteria</taxon>
        <taxon>Hyphomicrobiales</taxon>
        <taxon>Phyllobacteriaceae</taxon>
        <taxon>Neomesorhizobium</taxon>
    </lineage>
</organism>
<feature type="active site" description="Proton acceptor" evidence="2">
    <location>
        <position position="203"/>
    </location>
</feature>
<dbReference type="CDD" id="cd00616">
    <property type="entry name" value="AHBA_syn"/>
    <property type="match status" value="1"/>
</dbReference>
<gene>
    <name evidence="5" type="ORF">SAMN04488498_13910</name>
</gene>
<comment type="similarity">
    <text evidence="1 4">Belongs to the DegT/DnrJ/EryC1 family.</text>
</comment>
<evidence type="ECO:0000256" key="2">
    <source>
        <dbReference type="PIRSR" id="PIRSR000390-1"/>
    </source>
</evidence>
<dbReference type="GO" id="GO:0030170">
    <property type="term" value="F:pyridoxal phosphate binding"/>
    <property type="evidence" value="ECO:0007669"/>
    <property type="project" value="TreeGrafter"/>
</dbReference>
<dbReference type="Pfam" id="PF01041">
    <property type="entry name" value="DegT_DnrJ_EryC1"/>
    <property type="match status" value="1"/>
</dbReference>
<dbReference type="InterPro" id="IPR015422">
    <property type="entry name" value="PyrdxlP-dep_Trfase_small"/>
</dbReference>
<evidence type="ECO:0000313" key="5">
    <source>
        <dbReference type="EMBL" id="SFL14152.1"/>
    </source>
</evidence>
<sequence>MTIYESESDRLAIDGGVAVRNTPMPPWPSFDEEQVEAVAACLRSGKVNQWTGALVREFEKAFAEKFQAPHAVAVTNGSLAIELALRAFGIGAGDEVIVTPRSFLASASSVDLVGAKPVFADIDYATQTIAPDTIAAVIGPRTKAIIPVHLNGRPCDIEGIMKLADAHGLVVIEDCAQSHGAMIGNKQLGSFGHAAAFSFCQDKIMTTGGEGGMVLFQDEERWRIAWSYKDHGKSWDAVFNREHAPGYRWVHESIGSNWRMLEMQAALGLIQLRRLDSWTEARTANAERIANALASYPCVGITPLPAGHKHAYYRLECSVKLEMLADGWDRDRIMKALNAEGIPALVGACPELYRELAYASHETVAPKPNAARLGHTSLVFLTHPTLDEQALADTEAALHKVFGAASK</sequence>
<feature type="modified residue" description="N6-(pyridoxal phosphate)lysine" evidence="3">
    <location>
        <position position="203"/>
    </location>
</feature>
<dbReference type="PIRSF" id="PIRSF000390">
    <property type="entry name" value="PLP_StrS"/>
    <property type="match status" value="1"/>
</dbReference>
<evidence type="ECO:0000256" key="3">
    <source>
        <dbReference type="PIRSR" id="PIRSR000390-2"/>
    </source>
</evidence>
<evidence type="ECO:0000256" key="4">
    <source>
        <dbReference type="RuleBase" id="RU004508"/>
    </source>
</evidence>
<dbReference type="AlphaFoldDB" id="A0A1I4F848"/>
<keyword evidence="6" id="KW-1185">Reference proteome</keyword>
<dbReference type="Gene3D" id="3.90.1150.10">
    <property type="entry name" value="Aspartate Aminotransferase, domain 1"/>
    <property type="match status" value="1"/>
</dbReference>
<evidence type="ECO:0000256" key="1">
    <source>
        <dbReference type="ARBA" id="ARBA00037999"/>
    </source>
</evidence>
<dbReference type="PANTHER" id="PTHR30244">
    <property type="entry name" value="TRANSAMINASE"/>
    <property type="match status" value="1"/>
</dbReference>
<dbReference type="SUPFAM" id="SSF53383">
    <property type="entry name" value="PLP-dependent transferases"/>
    <property type="match status" value="1"/>
</dbReference>
<protein>
    <submittedName>
        <fullName evidence="5">dTDP-4-amino-4,6-dideoxygalactose transaminase</fullName>
    </submittedName>
</protein>
<dbReference type="InterPro" id="IPR015421">
    <property type="entry name" value="PyrdxlP-dep_Trfase_major"/>
</dbReference>
<dbReference type="GO" id="GO:0000271">
    <property type="term" value="P:polysaccharide biosynthetic process"/>
    <property type="evidence" value="ECO:0007669"/>
    <property type="project" value="TreeGrafter"/>
</dbReference>
<dbReference type="Gene3D" id="3.40.640.10">
    <property type="entry name" value="Type I PLP-dependent aspartate aminotransferase-like (Major domain)"/>
    <property type="match status" value="1"/>
</dbReference>
<accession>A0A1I4F848</accession>
<keyword evidence="3 4" id="KW-0663">Pyridoxal phosphate</keyword>
<dbReference type="InterPro" id="IPR015424">
    <property type="entry name" value="PyrdxlP-dep_Trfase"/>
</dbReference>
<dbReference type="GO" id="GO:0008483">
    <property type="term" value="F:transaminase activity"/>
    <property type="evidence" value="ECO:0007669"/>
    <property type="project" value="TreeGrafter"/>
</dbReference>
<evidence type="ECO:0000313" key="6">
    <source>
        <dbReference type="Proteomes" id="UP000323300"/>
    </source>
</evidence>